<dbReference type="PANTHER" id="PTHR43283:SF7">
    <property type="entry name" value="BETA-LACTAMASE-RELATED DOMAIN-CONTAINING PROTEIN"/>
    <property type="match status" value="1"/>
</dbReference>
<dbReference type="Gene3D" id="3.40.710.10">
    <property type="entry name" value="DD-peptidase/beta-lactamase superfamily"/>
    <property type="match status" value="1"/>
</dbReference>
<dbReference type="Proteomes" id="UP000008366">
    <property type="component" value="Unassembled WGS sequence"/>
</dbReference>
<protein>
    <submittedName>
        <fullName evidence="2">6-aminohexanoate-dimer hydrolase</fullName>
    </submittedName>
</protein>
<evidence type="ECO:0000313" key="3">
    <source>
        <dbReference type="Proteomes" id="UP000008366"/>
    </source>
</evidence>
<dbReference type="InterPro" id="IPR001466">
    <property type="entry name" value="Beta-lactam-related"/>
</dbReference>
<dbReference type="InterPro" id="IPR050789">
    <property type="entry name" value="Diverse_Enzym_Activities"/>
</dbReference>
<feature type="domain" description="Beta-lactamase-related" evidence="1">
    <location>
        <begin position="103"/>
        <end position="395"/>
    </location>
</feature>
<dbReference type="EMBL" id="BAHD01000040">
    <property type="protein sequence ID" value="GAB96543.1"/>
    <property type="molecule type" value="Genomic_DNA"/>
</dbReference>
<reference evidence="2 3" key="1">
    <citation type="submission" date="2012-08" db="EMBL/GenBank/DDBJ databases">
        <title>Whole genome shotgun sequence of Kineosphaera limosa NBRC 100340.</title>
        <authorList>
            <person name="Yoshida I."/>
            <person name="Isaki S."/>
            <person name="Hosoyama A."/>
            <person name="Tsuchikane K."/>
            <person name="Katsumata H."/>
            <person name="Ando Y."/>
            <person name="Ohji S."/>
            <person name="Hamada M."/>
            <person name="Tamura T."/>
            <person name="Yamazoe A."/>
            <person name="Yamazaki S."/>
            <person name="Fujita N."/>
        </authorList>
    </citation>
    <scope>NUCLEOTIDE SEQUENCE [LARGE SCALE GENOMIC DNA]</scope>
    <source>
        <strain evidence="2 3">NBRC 100340</strain>
    </source>
</reference>
<dbReference type="InterPro" id="IPR012338">
    <property type="entry name" value="Beta-lactam/transpept-like"/>
</dbReference>
<dbReference type="PANTHER" id="PTHR43283">
    <property type="entry name" value="BETA-LACTAMASE-RELATED"/>
    <property type="match status" value="1"/>
</dbReference>
<dbReference type="Pfam" id="PF00144">
    <property type="entry name" value="Beta-lactamase"/>
    <property type="match status" value="1"/>
</dbReference>
<dbReference type="eggNOG" id="COG1680">
    <property type="taxonomic scope" value="Bacteria"/>
</dbReference>
<keyword evidence="2" id="KW-0378">Hydrolase</keyword>
<dbReference type="STRING" id="1184609.KILIM_040_00520"/>
<dbReference type="SUPFAM" id="SSF56601">
    <property type="entry name" value="beta-lactamase/transpeptidase-like"/>
    <property type="match status" value="1"/>
</dbReference>
<gene>
    <name evidence="2" type="primary">nylB</name>
    <name evidence="2" type="ORF">KILIM_040_00520</name>
</gene>
<name>K6VJY8_9MICO</name>
<dbReference type="GO" id="GO:0016787">
    <property type="term" value="F:hydrolase activity"/>
    <property type="evidence" value="ECO:0007669"/>
    <property type="project" value="UniProtKB-KW"/>
</dbReference>
<comment type="caution">
    <text evidence="2">The sequence shown here is derived from an EMBL/GenBank/DDBJ whole genome shotgun (WGS) entry which is preliminary data.</text>
</comment>
<sequence length="417" mass="46561">MAPDTHVEHPYYQPEPGSAWDQVEQWQPLLVMKEPLVSLANWQEPHNVRWSFQHMRELMPSAVIHGNDNPRPLPERHFDLDGLETELEWAPSVADLLRATQTDGFLVMHHGRIVTEQYTPPMVRRTRHLVMSVSKSIVSCVAGSLAGDGLLDPEAPAERYVPELAGCGYAGRTVRDILDMRSGVQFSEAYLDPMSEVRVMERSMGWAPRNHGDPLGMYPYILSIAAQEERGGVFEYRSIDTDVLGWICERAADARMADLISERIWEPIGAFHDAEVTLDPLATAIHDGGVSTTLRDLARFGLMIAADGAVGERQVVPAEWMHTACYPPADVREAFAASDNEPYLTGGWYRNQFWFVPGDNGPIQLALGIHGQMVFVERSTGIVAVKLSSWQLPQDPTKLLGTIWALRQIGRVLDSES</sequence>
<dbReference type="RefSeq" id="WP_006593075.1">
    <property type="nucleotide sequence ID" value="NZ_BAHD01000040.1"/>
</dbReference>
<proteinExistence type="predicted"/>
<evidence type="ECO:0000313" key="2">
    <source>
        <dbReference type="EMBL" id="GAB96543.1"/>
    </source>
</evidence>
<accession>K6VJY8</accession>
<dbReference type="AlphaFoldDB" id="K6VJY8"/>
<organism evidence="2 3">
    <name type="scientific">Kineosphaera limosa NBRC 100340</name>
    <dbReference type="NCBI Taxonomy" id="1184609"/>
    <lineage>
        <taxon>Bacteria</taxon>
        <taxon>Bacillati</taxon>
        <taxon>Actinomycetota</taxon>
        <taxon>Actinomycetes</taxon>
        <taxon>Micrococcales</taxon>
        <taxon>Dermatophilaceae</taxon>
        <taxon>Kineosphaera</taxon>
    </lineage>
</organism>
<evidence type="ECO:0000259" key="1">
    <source>
        <dbReference type="Pfam" id="PF00144"/>
    </source>
</evidence>
<keyword evidence="3" id="KW-1185">Reference proteome</keyword>